<dbReference type="EMBL" id="ML733391">
    <property type="protein sequence ID" value="KAB8226442.1"/>
    <property type="molecule type" value="Genomic_DNA"/>
</dbReference>
<feature type="region of interest" description="Disordered" evidence="1">
    <location>
        <begin position="1"/>
        <end position="29"/>
    </location>
</feature>
<protein>
    <submittedName>
        <fullName evidence="2">Uncharacterized protein</fullName>
    </submittedName>
</protein>
<reference evidence="2 3" key="1">
    <citation type="submission" date="2019-04" db="EMBL/GenBank/DDBJ databases">
        <title>Fungal friends and foes A comparative genomics study of 23 Aspergillus species from section Flavi.</title>
        <authorList>
            <consortium name="DOE Joint Genome Institute"/>
            <person name="Kjaerbolling I."/>
            <person name="Vesth T.C."/>
            <person name="Frisvad J.C."/>
            <person name="Nybo J.L."/>
            <person name="Theobald S."/>
            <person name="Kildgaard S."/>
            <person name="Petersen T.I."/>
            <person name="Kuo A."/>
            <person name="Sato A."/>
            <person name="Lyhne E.K."/>
            <person name="Kogle M.E."/>
            <person name="Wiebenga A."/>
            <person name="Kun R.S."/>
            <person name="Lubbers R.J."/>
            <person name="Makela M.R."/>
            <person name="Barry K."/>
            <person name="Chovatia M."/>
            <person name="Clum A."/>
            <person name="Daum C."/>
            <person name="Haridas S."/>
            <person name="He G."/>
            <person name="LaButti K."/>
            <person name="Lipzen A."/>
            <person name="Mondo S."/>
            <person name="Pangilinan J."/>
            <person name="Riley R."/>
            <person name="Salamov A."/>
            <person name="Simmons B.A."/>
            <person name="Magnuson J.K."/>
            <person name="Henrissat B."/>
            <person name="Mortensen U.H."/>
            <person name="Larsen T.O."/>
            <person name="De vries R.P."/>
            <person name="Grigoriev I.V."/>
            <person name="Machida M."/>
            <person name="Baker S.E."/>
            <person name="Andersen M.R."/>
        </authorList>
    </citation>
    <scope>NUCLEOTIDE SEQUENCE [LARGE SCALE GENOMIC DNA]</scope>
    <source>
        <strain evidence="2 3">CBS 126849</strain>
    </source>
</reference>
<dbReference type="Gene3D" id="3.40.50.2000">
    <property type="entry name" value="Glycogen Phosphorylase B"/>
    <property type="match status" value="1"/>
</dbReference>
<dbReference type="Proteomes" id="UP000326799">
    <property type="component" value="Unassembled WGS sequence"/>
</dbReference>
<sequence>MADEKDGQLHEDYQVLDETSDPPPAYSPPACSIASSEASLWTVEPDIAPDFTNTSQQESSCATVGVTASMENIEPFVAVGKRLPGDSHRVRIAAHASCEPLVTDQGLDFFAISLDMIHPTARLCTYTILWNTV</sequence>
<accession>A0A5N6F977</accession>
<feature type="compositionally biased region" description="Basic and acidic residues" evidence="1">
    <location>
        <begin position="1"/>
        <end position="13"/>
    </location>
</feature>
<evidence type="ECO:0000313" key="2">
    <source>
        <dbReference type="EMBL" id="KAB8226442.1"/>
    </source>
</evidence>
<name>A0A5N6F977_9EURO</name>
<proteinExistence type="predicted"/>
<evidence type="ECO:0000256" key="1">
    <source>
        <dbReference type="SAM" id="MobiDB-lite"/>
    </source>
</evidence>
<gene>
    <name evidence="2" type="ORF">BDV33DRAFT_197441</name>
</gene>
<organism evidence="2 3">
    <name type="scientific">Aspergillus novoparasiticus</name>
    <dbReference type="NCBI Taxonomy" id="986946"/>
    <lineage>
        <taxon>Eukaryota</taxon>
        <taxon>Fungi</taxon>
        <taxon>Dikarya</taxon>
        <taxon>Ascomycota</taxon>
        <taxon>Pezizomycotina</taxon>
        <taxon>Eurotiomycetes</taxon>
        <taxon>Eurotiomycetidae</taxon>
        <taxon>Eurotiales</taxon>
        <taxon>Aspergillaceae</taxon>
        <taxon>Aspergillus</taxon>
        <taxon>Aspergillus subgen. Circumdati</taxon>
    </lineage>
</organism>
<keyword evidence="3" id="KW-1185">Reference proteome</keyword>
<dbReference type="AlphaFoldDB" id="A0A5N6F977"/>
<dbReference type="SUPFAM" id="SSF53756">
    <property type="entry name" value="UDP-Glycosyltransferase/glycogen phosphorylase"/>
    <property type="match status" value="1"/>
</dbReference>
<evidence type="ECO:0000313" key="3">
    <source>
        <dbReference type="Proteomes" id="UP000326799"/>
    </source>
</evidence>